<dbReference type="AlphaFoldDB" id="A0A918HNI5"/>
<comment type="caution">
    <text evidence="2">The sequence shown here is derived from an EMBL/GenBank/DDBJ whole genome shotgun (WGS) entry which is preliminary data.</text>
</comment>
<reference evidence="2" key="2">
    <citation type="submission" date="2020-09" db="EMBL/GenBank/DDBJ databases">
        <authorList>
            <person name="Sun Q."/>
            <person name="Ohkuma M."/>
        </authorList>
    </citation>
    <scope>NUCLEOTIDE SEQUENCE</scope>
    <source>
        <strain evidence="2">JCM 4125</strain>
    </source>
</reference>
<organism evidence="2 3">
    <name type="scientific">Streptomyces phaeofaciens</name>
    <dbReference type="NCBI Taxonomy" id="68254"/>
    <lineage>
        <taxon>Bacteria</taxon>
        <taxon>Bacillati</taxon>
        <taxon>Actinomycetota</taxon>
        <taxon>Actinomycetes</taxon>
        <taxon>Kitasatosporales</taxon>
        <taxon>Streptomycetaceae</taxon>
        <taxon>Streptomyces</taxon>
    </lineage>
</organism>
<dbReference type="Proteomes" id="UP000646776">
    <property type="component" value="Unassembled WGS sequence"/>
</dbReference>
<reference evidence="2" key="1">
    <citation type="journal article" date="2014" name="Int. J. Syst. Evol. Microbiol.">
        <title>Complete genome sequence of Corynebacterium casei LMG S-19264T (=DSM 44701T), isolated from a smear-ripened cheese.</title>
        <authorList>
            <consortium name="US DOE Joint Genome Institute (JGI-PGF)"/>
            <person name="Walter F."/>
            <person name="Albersmeier A."/>
            <person name="Kalinowski J."/>
            <person name="Ruckert C."/>
        </authorList>
    </citation>
    <scope>NUCLEOTIDE SEQUENCE</scope>
    <source>
        <strain evidence="2">JCM 4125</strain>
    </source>
</reference>
<gene>
    <name evidence="2" type="ORF">GCM10010226_68670</name>
</gene>
<proteinExistence type="predicted"/>
<name>A0A918HNI5_9ACTN</name>
<evidence type="ECO:0000256" key="1">
    <source>
        <dbReference type="SAM" id="MobiDB-lite"/>
    </source>
</evidence>
<evidence type="ECO:0000313" key="3">
    <source>
        <dbReference type="Proteomes" id="UP000646776"/>
    </source>
</evidence>
<feature type="region of interest" description="Disordered" evidence="1">
    <location>
        <begin position="76"/>
        <end position="97"/>
    </location>
</feature>
<evidence type="ECO:0000313" key="2">
    <source>
        <dbReference type="EMBL" id="GGT80327.1"/>
    </source>
</evidence>
<sequence length="97" mass="10252">MRFPLPGPPARVSPEHVRPCRLGAARLLTPLPACRTGRKPPVVHTPAEAAVHGYAWATRVLALASPYAFTLINGGGRARAAGSQDTRKQAEVPVSAH</sequence>
<accession>A0A918HNI5</accession>
<dbReference type="EMBL" id="BMSA01000025">
    <property type="protein sequence ID" value="GGT80327.1"/>
    <property type="molecule type" value="Genomic_DNA"/>
</dbReference>
<protein>
    <submittedName>
        <fullName evidence="2">Uncharacterized protein</fullName>
    </submittedName>
</protein>
<keyword evidence="3" id="KW-1185">Reference proteome</keyword>